<feature type="domain" description="G-protein coupled receptors family 1 profile" evidence="17">
    <location>
        <begin position="2866"/>
        <end position="3086"/>
    </location>
</feature>
<feature type="transmembrane region" description="Helical" evidence="16">
    <location>
        <begin position="713"/>
        <end position="741"/>
    </location>
</feature>
<feature type="transmembrane region" description="Helical" evidence="16">
    <location>
        <begin position="861"/>
        <end position="884"/>
    </location>
</feature>
<evidence type="ECO:0000256" key="14">
    <source>
        <dbReference type="RuleBase" id="RU004423"/>
    </source>
</evidence>
<name>A0A8J6A3S2_GALPY</name>
<feature type="transmembrane region" description="Helical" evidence="16">
    <location>
        <begin position="404"/>
        <end position="429"/>
    </location>
</feature>
<feature type="region of interest" description="Disordered" evidence="15">
    <location>
        <begin position="1"/>
        <end position="27"/>
    </location>
</feature>
<feature type="transmembrane region" description="Helical" evidence="16">
    <location>
        <begin position="2569"/>
        <end position="2590"/>
    </location>
</feature>
<accession>A0A8J6A3S2</accession>
<feature type="transmembrane region" description="Helical" evidence="16">
    <location>
        <begin position="1773"/>
        <end position="1801"/>
    </location>
</feature>
<feature type="transmembrane region" description="Helical" evidence="16">
    <location>
        <begin position="3077"/>
        <end position="3098"/>
    </location>
</feature>
<keyword evidence="9 18" id="KW-0675">Receptor</keyword>
<feature type="region of interest" description="Disordered" evidence="15">
    <location>
        <begin position="1258"/>
        <end position="1279"/>
    </location>
</feature>
<dbReference type="EMBL" id="JAGFMF010011760">
    <property type="protein sequence ID" value="KAG8513723.1"/>
    <property type="molecule type" value="Genomic_DNA"/>
</dbReference>
<dbReference type="SUPFAM" id="SSF81321">
    <property type="entry name" value="Family A G protein-coupled receptor-like"/>
    <property type="match status" value="12"/>
</dbReference>
<feature type="domain" description="G-protein coupled receptors family 1 profile" evidence="17">
    <location>
        <begin position="343"/>
        <end position="561"/>
    </location>
</feature>
<feature type="domain" description="G-protein coupled receptors family 1 profile" evidence="17">
    <location>
        <begin position="1620"/>
        <end position="1881"/>
    </location>
</feature>
<evidence type="ECO:0000256" key="8">
    <source>
        <dbReference type="ARBA" id="ARBA00023136"/>
    </source>
</evidence>
<organism evidence="18 19">
    <name type="scientific">Galemys pyrenaicus</name>
    <name type="common">Iberian desman</name>
    <name type="synonym">Pyrenean desman</name>
    <dbReference type="NCBI Taxonomy" id="202257"/>
    <lineage>
        <taxon>Eukaryota</taxon>
        <taxon>Metazoa</taxon>
        <taxon>Chordata</taxon>
        <taxon>Craniata</taxon>
        <taxon>Vertebrata</taxon>
        <taxon>Euteleostomi</taxon>
        <taxon>Mammalia</taxon>
        <taxon>Eutheria</taxon>
        <taxon>Laurasiatheria</taxon>
        <taxon>Eulipotyphla</taxon>
        <taxon>Talpidae</taxon>
        <taxon>Galemys</taxon>
    </lineage>
</organism>
<dbReference type="GO" id="GO:0004930">
    <property type="term" value="F:G protein-coupled receptor activity"/>
    <property type="evidence" value="ECO:0007669"/>
    <property type="project" value="UniProtKB-KW"/>
</dbReference>
<comment type="function">
    <text evidence="12">Receptor that may play a role in the perception of bitterness and is gustducin-linked. May play a role in sensing the chemical composition of the gastrointestinal content. The activity of this receptor may stimulate alpha gustducin, mediate PLC-beta-2 activation and lead to the gating of TRPM5.</text>
</comment>
<feature type="transmembrane region" description="Helical" evidence="16">
    <location>
        <begin position="3672"/>
        <end position="3697"/>
    </location>
</feature>
<feature type="transmembrane region" description="Helical" evidence="16">
    <location>
        <begin position="1936"/>
        <end position="1956"/>
    </location>
</feature>
<feature type="transmembrane region" description="Helical" evidence="16">
    <location>
        <begin position="3929"/>
        <end position="3950"/>
    </location>
</feature>
<feature type="transmembrane region" description="Helical" evidence="16">
    <location>
        <begin position="3397"/>
        <end position="3413"/>
    </location>
</feature>
<dbReference type="CDD" id="cd15019">
    <property type="entry name" value="7tm_TAS2R14-like"/>
    <property type="match status" value="2"/>
</dbReference>
<feature type="transmembrane region" description="Helical" evidence="16">
    <location>
        <begin position="3138"/>
        <end position="3166"/>
    </location>
</feature>
<feature type="transmembrane region" description="Helical" evidence="16">
    <location>
        <begin position="1127"/>
        <end position="1156"/>
    </location>
</feature>
<feature type="transmembrane region" description="Helical" evidence="16">
    <location>
        <begin position="999"/>
        <end position="1022"/>
    </location>
</feature>
<feature type="transmembrane region" description="Helical" evidence="16">
    <location>
        <begin position="2332"/>
        <end position="2353"/>
    </location>
</feature>
<dbReference type="GO" id="GO:0033038">
    <property type="term" value="F:bitter taste receptor activity"/>
    <property type="evidence" value="ECO:0007669"/>
    <property type="project" value="InterPro"/>
</dbReference>
<dbReference type="CDD" id="cd15027">
    <property type="entry name" value="7tm_TAS2R43-like"/>
    <property type="match status" value="4"/>
</dbReference>
<feature type="transmembrane region" description="Helical" evidence="16">
    <location>
        <begin position="2208"/>
        <end position="2231"/>
    </location>
</feature>
<dbReference type="FunFam" id="1.20.1070.10:FF:000042">
    <property type="entry name" value="Taste receptor type 2 member 7"/>
    <property type="match status" value="11"/>
</dbReference>
<feature type="transmembrane region" description="Helical" evidence="16">
    <location>
        <begin position="1514"/>
        <end position="1534"/>
    </location>
</feature>
<feature type="transmembrane region" description="Helical" evidence="16">
    <location>
        <begin position="3028"/>
        <end position="3048"/>
    </location>
</feature>
<evidence type="ECO:0000256" key="5">
    <source>
        <dbReference type="ARBA" id="ARBA00022692"/>
    </source>
</evidence>
<evidence type="ECO:0000256" key="13">
    <source>
        <dbReference type="ARBA" id="ARBA00039720"/>
    </source>
</evidence>
<dbReference type="Proteomes" id="UP000700334">
    <property type="component" value="Unassembled WGS sequence"/>
</dbReference>
<reference evidence="18" key="1">
    <citation type="journal article" date="2021" name="Evol. Appl.">
        <title>The genome of the Pyrenean desman and the effects of bottlenecks and inbreeding on the genomic landscape of an endangered species.</title>
        <authorList>
            <person name="Escoda L."/>
            <person name="Castresana J."/>
        </authorList>
    </citation>
    <scope>NUCLEOTIDE SEQUENCE</scope>
    <source>
        <strain evidence="18">IBE-C5619</strain>
    </source>
</reference>
<keyword evidence="3" id="KW-0919">Taste</keyword>
<evidence type="ECO:0000256" key="12">
    <source>
        <dbReference type="ARBA" id="ARBA00024847"/>
    </source>
</evidence>
<feature type="transmembrane region" description="Helical" evidence="16">
    <location>
        <begin position="3178"/>
        <end position="3197"/>
    </location>
</feature>
<evidence type="ECO:0000256" key="1">
    <source>
        <dbReference type="ARBA" id="ARBA00004141"/>
    </source>
</evidence>
<keyword evidence="6 16" id="KW-1133">Transmembrane helix</keyword>
<feature type="transmembrane region" description="Helical" evidence="16">
    <location>
        <begin position="1643"/>
        <end position="1672"/>
    </location>
</feature>
<feature type="transmembrane region" description="Helical" evidence="16">
    <location>
        <begin position="1456"/>
        <end position="1484"/>
    </location>
</feature>
<feature type="transmembrane region" description="Helical" evidence="16">
    <location>
        <begin position="3500"/>
        <end position="3526"/>
    </location>
</feature>
<feature type="transmembrane region" description="Helical" evidence="16">
    <location>
        <begin position="2650"/>
        <end position="2667"/>
    </location>
</feature>
<feature type="transmembrane region" description="Helical" evidence="16">
    <location>
        <begin position="1034"/>
        <end position="1060"/>
    </location>
</feature>
<feature type="transmembrane region" description="Helical" evidence="16">
    <location>
        <begin position="1546"/>
        <end position="1566"/>
    </location>
</feature>
<feature type="transmembrane region" description="Helical" evidence="16">
    <location>
        <begin position="2700"/>
        <end position="2725"/>
    </location>
</feature>
<keyword evidence="7" id="KW-0297">G-protein coupled receptor</keyword>
<evidence type="ECO:0000259" key="17">
    <source>
        <dbReference type="PROSITE" id="PS50262"/>
    </source>
</evidence>
<evidence type="ECO:0000256" key="9">
    <source>
        <dbReference type="ARBA" id="ARBA00023170"/>
    </source>
</evidence>
<feature type="transmembrane region" description="Helical" evidence="16">
    <location>
        <begin position="4037"/>
        <end position="4059"/>
    </location>
</feature>
<keyword evidence="8 16" id="KW-0472">Membrane</keyword>
<feature type="transmembrane region" description="Helical" evidence="16">
    <location>
        <begin position="820"/>
        <end position="840"/>
    </location>
</feature>
<evidence type="ECO:0000256" key="2">
    <source>
        <dbReference type="ARBA" id="ARBA00007376"/>
    </source>
</evidence>
<feature type="transmembrane region" description="Helical" evidence="16">
    <location>
        <begin position="3753"/>
        <end position="3775"/>
    </location>
</feature>
<dbReference type="PANTHER" id="PTHR11394">
    <property type="entry name" value="TASTE RECEPTOR TYPE 2"/>
    <property type="match status" value="1"/>
</dbReference>
<feature type="transmembrane region" description="Helical" evidence="16">
    <location>
        <begin position="1831"/>
        <end position="1853"/>
    </location>
</feature>
<feature type="transmembrane region" description="Helical" evidence="16">
    <location>
        <begin position="2610"/>
        <end position="2630"/>
    </location>
</feature>
<feature type="transmembrane region" description="Helical" evidence="16">
    <location>
        <begin position="1080"/>
        <end position="1102"/>
    </location>
</feature>
<feature type="transmembrane region" description="Helical" evidence="16">
    <location>
        <begin position="1859"/>
        <end position="1882"/>
    </location>
</feature>
<feature type="transmembrane region" description="Helical" evidence="16">
    <location>
        <begin position="2745"/>
        <end position="2772"/>
    </location>
</feature>
<feature type="transmembrane region" description="Helical" evidence="16">
    <location>
        <begin position="2286"/>
        <end position="2312"/>
    </location>
</feature>
<feature type="transmembrane region" description="Helical" evidence="16">
    <location>
        <begin position="2110"/>
        <end position="2134"/>
    </location>
</feature>
<dbReference type="InterPro" id="IPR007960">
    <property type="entry name" value="TAS2R"/>
</dbReference>
<feature type="transmembrane region" description="Helical" evidence="16">
    <location>
        <begin position="1726"/>
        <end position="1744"/>
    </location>
</feature>
<evidence type="ECO:0000256" key="16">
    <source>
        <dbReference type="SAM" id="Phobius"/>
    </source>
</evidence>
<evidence type="ECO:0000256" key="3">
    <source>
        <dbReference type="ARBA" id="ARBA00022480"/>
    </source>
</evidence>
<feature type="transmembrane region" description="Helical" evidence="16">
    <location>
        <begin position="3538"/>
        <end position="3558"/>
    </location>
</feature>
<feature type="transmembrane region" description="Helical" evidence="16">
    <location>
        <begin position="1184"/>
        <end position="1206"/>
    </location>
</feature>
<feature type="transmembrane region" description="Helical" evidence="16">
    <location>
        <begin position="497"/>
        <end position="521"/>
    </location>
</feature>
<feature type="transmembrane region" description="Helical" evidence="16">
    <location>
        <begin position="1692"/>
        <end position="1719"/>
    </location>
</feature>
<dbReference type="CDD" id="cd15024">
    <property type="entry name" value="7tm_TAS2R42"/>
    <property type="match status" value="2"/>
</dbReference>
<evidence type="ECO:0000256" key="11">
    <source>
        <dbReference type="ARBA" id="ARBA00023224"/>
    </source>
</evidence>
<feature type="transmembrane region" description="Helical" evidence="16">
    <location>
        <begin position="2251"/>
        <end position="2274"/>
    </location>
</feature>
<feature type="transmembrane region" description="Helical" evidence="16">
    <location>
        <begin position="449"/>
        <end position="468"/>
    </location>
</feature>
<feature type="transmembrane region" description="Helical" evidence="16">
    <location>
        <begin position="2426"/>
        <end position="2451"/>
    </location>
</feature>
<dbReference type="GO" id="GO:0016020">
    <property type="term" value="C:membrane"/>
    <property type="evidence" value="ECO:0007669"/>
    <property type="project" value="UniProtKB-SubCell"/>
</dbReference>
<dbReference type="Pfam" id="PF05296">
    <property type="entry name" value="TAS2R"/>
    <property type="match status" value="13"/>
</dbReference>
<feature type="transmembrane region" description="Helical" evidence="16">
    <location>
        <begin position="3579"/>
        <end position="3604"/>
    </location>
</feature>
<feature type="non-terminal residue" evidence="18">
    <location>
        <position position="4114"/>
    </location>
</feature>
<feature type="transmembrane region" description="Helical" evidence="16">
    <location>
        <begin position="3721"/>
        <end position="3741"/>
    </location>
</feature>
<feature type="transmembrane region" description="Helical" evidence="16">
    <location>
        <begin position="584"/>
        <end position="603"/>
    </location>
</feature>
<feature type="transmembrane region" description="Helical" evidence="16">
    <location>
        <begin position="3259"/>
        <end position="3284"/>
    </location>
</feature>
<evidence type="ECO:0000256" key="15">
    <source>
        <dbReference type="SAM" id="MobiDB-lite"/>
    </source>
</evidence>
<feature type="transmembrane region" description="Helical" evidence="16">
    <location>
        <begin position="2374"/>
        <end position="2406"/>
    </location>
</feature>
<feature type="transmembrane region" description="Helical" evidence="16">
    <location>
        <begin position="364"/>
        <end position="384"/>
    </location>
</feature>
<feature type="transmembrane region" description="Helical" evidence="16">
    <location>
        <begin position="3358"/>
        <end position="3377"/>
    </location>
</feature>
<keyword evidence="11" id="KW-0807">Transducer</keyword>
<dbReference type="FunFam" id="1.20.1070.10:FF:000055">
    <property type="entry name" value="Taste receptor type 2"/>
    <property type="match status" value="1"/>
</dbReference>
<feature type="transmembrane region" description="Helical" evidence="16">
    <location>
        <begin position="969"/>
        <end position="987"/>
    </location>
</feature>
<feature type="transmembrane region" description="Helical" evidence="16">
    <location>
        <begin position="896"/>
        <end position="917"/>
    </location>
</feature>
<feature type="transmembrane region" description="Helical" evidence="16">
    <location>
        <begin position="938"/>
        <end position="963"/>
    </location>
</feature>
<feature type="transmembrane region" description="Helical" evidence="16">
    <location>
        <begin position="4065"/>
        <end position="4088"/>
    </location>
</feature>
<dbReference type="OrthoDB" id="8876749at2759"/>
<feature type="transmembrane region" description="Helical" evidence="16">
    <location>
        <begin position="3988"/>
        <end position="4009"/>
    </location>
</feature>
<feature type="transmembrane region" description="Helical" evidence="16">
    <location>
        <begin position="2016"/>
        <end position="2036"/>
    </location>
</feature>
<gene>
    <name evidence="18" type="ORF">J0S82_000392</name>
</gene>
<feature type="transmembrane region" description="Helical" evidence="16">
    <location>
        <begin position="3624"/>
        <end position="3644"/>
    </location>
</feature>
<evidence type="ECO:0000313" key="19">
    <source>
        <dbReference type="Proteomes" id="UP000700334"/>
    </source>
</evidence>
<sequence length="4114" mass="464109">QSGQADKGASLPPAPPPPPREKPHTAPYGLRLLGCSVRSRPLPPAGVACPFPASAQMLARNAALLCLAPGSRAHAAGGTLRHTQAHAHTPAPPALARPQATARGQRCKTDLSVRPQVTSRLLAWLAFALCDCVGSPFLGRRRGPVCSGSAFQEPPLPAGPPGEVPALGPPGPPPMHRVDTVVKKALAAVFCSVWVRLPVSAPCEQAQRGASPRSPARSALDTIALCCPPEHLRDNSQFRAPGCCPGSQRPTLGTGGGTDTWITGRERYPLKTNRQPAAAFCAGICFRRESERGDEEDQKQRLLCSALSTPGTECGPPPAGMLRGLDGVFLTLSAVEFLLGMLGNVLIGVVNCREWVKHHKLPPADLLLTCLALSRIIQLLVYLLDSLLMGPTGHIPLTHTLSSLVSLLWRVTNHLTIWLASGLSIYYLLKIANFSHSFFLWLRWRVNGVVLVLLVFSLPILIFDSLVLERLLSSEHLTGGSNLTSYSDERKPRHANILILLSMTYIIPFLLSLTSLVLLFLSLGRHTRSLQLSSVGSRDSRTEAHRRAMRMVATFLLLLVVHFVSTQSANWLFSVFWRDAYTRFLILVTYVFPTGHSFILILGNKKLKRSVLKVLWYPKSLLKRKSVSFTDKMPSKIEQTFLLVAVGEFVIGVLGNGFIVLVNCGEWARRKGLSVADCLLTGLALSRISHLCVAALDCSVTVFWPQLYGINRISTLISVAWMLNSHLMNWLATCLSVFYFFKIANFPQPCFVWLRWRMKRVLLVLLLGSLPLLFANLMLTDRLNGFWNDVYNAYVQNSTWPSGVRTQYIKSLVASNLIDVIPFLLSVTALLLLFFSLLRHTRALQLGSSARDRSTEAHRRAMRMVMSFLFLFGVHFSASALIGWSLLALQKTQAQFAVILVAILFPSSHSFILILGNRKLQQAALQALRRLTCHLERVNAVASLDFLFFLDMVTLLLSILSVLVMAEFVLGNLANGFIALVNCFDWIKTQRFSLVDRILTALAVSRIGLLWMMLIRWCAMAFKLPFYSSEVFRTIINIAWAISHHFSIWFGTSLSIFYMLKIADVSSPVFLYLKWRVKTVLFAIHLGSVILLFPHLVVVSVLENMKFASDCEGNVTWKSRLSHRVRLSYVTLFTLANLIPFAVSLASFLLLIFSLWKHLKRMQLRGTGSQDPGTRVHVRAMQTVVSFLLLFAGYFLIQIISIWNFSWPRSTLILLFCKALGVLYPASHSCVLIWGNKKLRQACVSSLRQLRHWLEERKRGGAPESSRRKQTGGRRDTLPGMSAAAKASFLLVVTGEIAVGMLGNGLIALVHCREWARKRRLSPADFILTGLAVARILQLWVTLVDSVIVGLFPHLYASGEAARMMTLLWSLSNHLTTWAATCLSIFYFLKIANFSHLFFVWLKWRMNRVLLGIFLGSLFLLCATVLLQDALTELWMRPYREQERNMTLDVDTDHIFYLRGLILLSMTFSIPFLLSLTSLVLLFLSLVRHTRSLQLSSVGSRDSRTEAHRRAMKMVATFLLLFIIYFISVLLASWDVYKVHRFWAKISFVICSSIFLSGHSFIIILGNNKLRQVASRLWWHLNFSGGTANPRRDTLPGMSAAAKASFLLVVTGEIAVGMLGNGLIALVHCREWARKRRLSPADFILTGLAVARILQLWVTLVDSVIVGLFPHLYASGEAARMMTLLWSLSNHLTTWAATCLSIFYFLKIANFSHLFFVWLKWRMNRVLLGIFLGSLFLLCATVLLQDALTELWMRPYREQERNMTLDVDTDHIFYLRGLILLSMTFSIPFLLSLTSLVLLFLSLVRHTRSLQLSSVGSRDSRTEAHRRAMKMVVTFLLLFIIYFTSVLIENWVFLQLQRYQAMMIFVAIASVFPSVHSFIIILGNNKLRQTGSRLLYDGLITAHPFLMMGFIVGNLANGFIVLVNGIDWAKKQSFSLVDGILAGLAVSRIGLIWATLVNRYATVFFSASYTLEVNLILNVSWSTCNHLSTWLATCLNIFYLFKIANFSNLMRITNVVPAVLLGSWLFWALHIAVLSVDEDAWTNEYDGNTTAMSASKEAIRFSHMTVATVENFIPFLMSLTSFLLLIFSLRKHLQRMQLKGTGPPDHSTEVHVRAIQTVVSFLLLFAIFILAFIIAMWSSNRLQNKLSLVLCESLLVLFPSSHSCVLIWGNKKLRQACVSSLRQLRHWLEERKRGGAPESSRRKQTDMIMLKILFFLVMTGFVLGNLANGFIVLVNCSDWVKRRKFSWTDRILTALAVSRISFLWVTLIYSDAAVSNAVLQSLQVRVIVNIVWVVSNHFSIWLVTILSILYLLKIANFSSPIFLHLKRRVVSVLIIMFGSLPFLVIHFVMASIAENTPMDGYAGNLTFKTKFRDIIHLSNMTVFTLVIAIPFTMFLASFLLLIFSLWRHLKRMQLGSRVSQDPSTKVHIRVLKTMVSFLLMFAIFFTALIISVWSSSLFQRKPVLLECLAVGILHLSIHSLILIWGNKKLRQACVSSLMQLRHWLEERKWVGAPKSSCRKETDMLTSLLSILLTLVTVGFIVGNVANGFIALVNCIDWAKRQQFSSVDQILTALAISRIGLLWITLANWYVLALNPVLYSLEVRMTVHITWTVTDHFSLWFATCLSIFYLLKMANFSSLKFPYLKWRVKRVIHVILLGSFIFLVAHLSRVGVNEKLMTNEHEGNITWNTCVGRAVHLSGLIIFTLANFIPFAMSLLAFLLLVLSLWKHHRRMQLRGRGSQDPSTRVHVSAMQTVVSFFLPFACYILVLVATVWSAPNFQNRHTTLFCQLLGVLYPASHSCVLIWGNKKLRQACVSSLRQLRHWLEERKRGGAPESSRRKQTGGTMVPVFESTLLAILSAEFVIGKLGNSFIALVNCMDWAKRRKISFADGILTALAVSRIALLWVIFILSYVYVFNLALFTTERVLMTILTFWTLSNHFSLWLATSLSIFYFLKIATFSDSIFLYLKWRVKRVVSLTMFVSSVLLALNLALVSAHASAWYGDYDRNATCSSRTRAFVRLMNELVLTNTLFSFLPFAVTLVVFLQLIFSLGKHLRRTQLSGEGSRDASTKAHIKALQSVVAFLLLHTVFLLALSTSFWSAELQVKNRITMFCHDVAFVYPSGHACVLILGNQVVSALNSIFIAVISTEFIIGILGNGFVTLVNCIDWLKTRKISSADGILTALAISRICMILIMTRNWFRKVLQPSSYMNGKEALYVSIARTMASHFSIWLATVLSLFYFFKIANFSNPLFLYLKHRVDMVVLVTLLGSSVTLPLMLMMVNLYMSIHLYPREGNMTLSSKRSDIESFSKPIVFTIESAVPFSISLTFLLLLIFSLWKHLKAMKSNTLAFGNPNIKARITALKTMMSFLLLFAMYFLMTVKTTFNTRTMKQNLSFLVDEVIANAYPLLHSLILILGNSKLRKASLAVLRRLRAFEKVLLITEIVEFLIGTWGNGLIVLVTCADWVKTKKITLLDFVFTCWAVSSTGVMCFLSKTLCSHMLSIVEVLLIFVAISESILGVLGNGIIGVVYCTDYVKNRKFSTIGFILVGLATSRICLIGLIMTDGLIKIFFPDMYASGTLIDYISYLWIILNQSTIWFATCLNMFYFLKIANFSHRVFLWLKSRINRFLALLMGSLLISWLITFPQIMKILKDQRLRNSSTARQFITKRELAANQVLFNLGVIVFFTLTLITCFMLIISLWRHSRQMHLNVAGFRDLGTEAHMKAMKILISFVILFILYFIGIAIEISCYAVPGNKLLFIFGMTITVIYPWGHSFILILGNNKLKQGSLARREVESSSKEIPEDLMTSAEDIFIVAITVESVTGLLGNGYIALASWRPWMKKRKGSSMNCILLSLASSRICLLFIIALDSVFRVLKPHFYENHRLLLVFSSFWALTNYLSMWFATCLNVFYLLKIANFSHPLFLWLKWRVDRVILWLLLGCLAISSLFSLIVTVTPRDGNKFHKTVAQRRNVTEMFHVSGSQDFNPMMFSNLFIFVPFSGSLLSFVLLMVSLWRHTKQMRLGVTHHRDPSTEAHVRAMKNVAFFLFLLFVYCGACLLVTFSYFMKEKKLAVMFGEAASILYPSGHSLILIIGNKKLKQALARRLRCVNPPVACNISAS</sequence>
<feature type="transmembrane region" description="Helical" evidence="16">
    <location>
        <begin position="1894"/>
        <end position="1916"/>
    </location>
</feature>
<dbReference type="Gene3D" id="1.20.1070.10">
    <property type="entry name" value="Rhodopsin 7-helix transmembrane proteins"/>
    <property type="match status" value="12"/>
</dbReference>
<feature type="transmembrane region" description="Helical" evidence="16">
    <location>
        <begin position="1326"/>
        <end position="1355"/>
    </location>
</feature>
<feature type="transmembrane region" description="Helical" evidence="16">
    <location>
        <begin position="3888"/>
        <end position="3909"/>
    </location>
</feature>
<proteinExistence type="inferred from homology"/>
<feature type="domain" description="G-protein coupled receptors family 1 profile" evidence="17">
    <location>
        <begin position="1303"/>
        <end position="1531"/>
    </location>
</feature>
<feature type="transmembrane region" description="Helical" evidence="16">
    <location>
        <begin position="641"/>
        <end position="662"/>
    </location>
</feature>
<dbReference type="PROSITE" id="PS50262">
    <property type="entry name" value="G_PROTEIN_RECEP_F1_2"/>
    <property type="match status" value="4"/>
</dbReference>
<keyword evidence="5 16" id="KW-0812">Transmembrane</keyword>
<feature type="transmembrane region" description="Helical" evidence="16">
    <location>
        <begin position="2072"/>
        <end position="2089"/>
    </location>
</feature>
<keyword evidence="19" id="KW-1185">Reference proteome</keyword>
<feature type="transmembrane region" description="Helical" evidence="16">
    <location>
        <begin position="761"/>
        <end position="779"/>
    </location>
</feature>
<feature type="transmembrane region" description="Helical" evidence="16">
    <location>
        <begin position="2972"/>
        <end position="2995"/>
    </location>
</feature>
<feature type="transmembrane region" description="Helical" evidence="16">
    <location>
        <begin position="1409"/>
        <end position="1427"/>
    </location>
</feature>
<feature type="transmembrane region" description="Helical" evidence="16">
    <location>
        <begin position="2924"/>
        <end position="2952"/>
    </location>
</feature>
<feature type="transmembrane region" description="Helical" evidence="16">
    <location>
        <begin position="3316"/>
        <end position="3337"/>
    </location>
</feature>
<evidence type="ECO:0000256" key="10">
    <source>
        <dbReference type="ARBA" id="ARBA00023180"/>
    </source>
</evidence>
<dbReference type="CDD" id="cd15021">
    <property type="entry name" value="7tm_TAS2R10"/>
    <property type="match status" value="1"/>
</dbReference>
<comment type="subcellular location">
    <subcellularLocation>
        <location evidence="1">Membrane</location>
        <topology evidence="1">Multi-pass membrane protein</topology>
    </subcellularLocation>
</comment>
<keyword evidence="10" id="KW-0325">Glycoprotein</keyword>
<evidence type="ECO:0000256" key="4">
    <source>
        <dbReference type="ARBA" id="ARBA00022606"/>
    </source>
</evidence>
<feature type="transmembrane region" description="Helical" evidence="16">
    <location>
        <begin position="3467"/>
        <end position="3488"/>
    </location>
</feature>
<comment type="similarity">
    <text evidence="2 14">Belongs to the G-protein coupled receptor T2R family.</text>
</comment>
<dbReference type="InterPro" id="IPR017452">
    <property type="entry name" value="GPCR_Rhodpsn_7TM"/>
</dbReference>
<evidence type="ECO:0000256" key="7">
    <source>
        <dbReference type="ARBA" id="ARBA00023040"/>
    </source>
</evidence>
<feature type="compositionally biased region" description="Basic and acidic residues" evidence="15">
    <location>
        <begin position="1258"/>
        <end position="1277"/>
    </location>
</feature>
<keyword evidence="4" id="KW-0716">Sensory transduction</keyword>
<protein>
    <recommendedName>
        <fullName evidence="13">Taste receptor type 2 member 8</fullName>
    </recommendedName>
</protein>
<evidence type="ECO:0000313" key="18">
    <source>
        <dbReference type="EMBL" id="KAG8513723.1"/>
    </source>
</evidence>
<feature type="transmembrane region" description="Helical" evidence="16">
    <location>
        <begin position="1375"/>
        <end position="1402"/>
    </location>
</feature>
<feature type="transmembrane region" description="Helical" evidence="16">
    <location>
        <begin position="328"/>
        <end position="352"/>
    </location>
</feature>
<feature type="transmembrane region" description="Helical" evidence="16">
    <location>
        <begin position="3217"/>
        <end position="3239"/>
    </location>
</feature>
<dbReference type="PANTHER" id="PTHR11394:SF31">
    <property type="entry name" value="TASTE RECEPTOR TYPE 2 MEMBER 8"/>
    <property type="match status" value="1"/>
</dbReference>
<comment type="caution">
    <text evidence="18">The sequence shown here is derived from an EMBL/GenBank/DDBJ whole genome shotgun (WGS) entry which is preliminary data.</text>
</comment>
<evidence type="ECO:0000256" key="6">
    <source>
        <dbReference type="ARBA" id="ARBA00022989"/>
    </source>
</evidence>
<feature type="transmembrane region" description="Helical" evidence="16">
    <location>
        <begin position="3844"/>
        <end position="3868"/>
    </location>
</feature>
<feature type="transmembrane region" description="Helical" evidence="16">
    <location>
        <begin position="3808"/>
        <end position="3832"/>
    </location>
</feature>
<feature type="transmembrane region" description="Helical" evidence="16">
    <location>
        <begin position="2890"/>
        <end position="2912"/>
    </location>
</feature>
<feature type="transmembrane region" description="Helical" evidence="16">
    <location>
        <begin position="2530"/>
        <end position="2557"/>
    </location>
</feature>
<feature type="transmembrane region" description="Helical" evidence="16">
    <location>
        <begin position="3434"/>
        <end position="3455"/>
    </location>
</feature>